<reference evidence="2" key="1">
    <citation type="journal article" date="2020" name="Stud. Mycol.">
        <title>101 Dothideomycetes genomes: a test case for predicting lifestyles and emergence of pathogens.</title>
        <authorList>
            <person name="Haridas S."/>
            <person name="Albert R."/>
            <person name="Binder M."/>
            <person name="Bloem J."/>
            <person name="Labutti K."/>
            <person name="Salamov A."/>
            <person name="Andreopoulos B."/>
            <person name="Baker S."/>
            <person name="Barry K."/>
            <person name="Bills G."/>
            <person name="Bluhm B."/>
            <person name="Cannon C."/>
            <person name="Castanera R."/>
            <person name="Culley D."/>
            <person name="Daum C."/>
            <person name="Ezra D."/>
            <person name="Gonzalez J."/>
            <person name="Henrissat B."/>
            <person name="Kuo A."/>
            <person name="Liang C."/>
            <person name="Lipzen A."/>
            <person name="Lutzoni F."/>
            <person name="Magnuson J."/>
            <person name="Mondo S."/>
            <person name="Nolan M."/>
            <person name="Ohm R."/>
            <person name="Pangilinan J."/>
            <person name="Park H.-J."/>
            <person name="Ramirez L."/>
            <person name="Alfaro M."/>
            <person name="Sun H."/>
            <person name="Tritt A."/>
            <person name="Yoshinaga Y."/>
            <person name="Zwiers L.-H."/>
            <person name="Turgeon B."/>
            <person name="Goodwin S."/>
            <person name="Spatafora J."/>
            <person name="Crous P."/>
            <person name="Grigoriev I."/>
        </authorList>
    </citation>
    <scope>NUCLEOTIDE SEQUENCE</scope>
    <source>
        <strain evidence="2">ATCC 36951</strain>
    </source>
</reference>
<proteinExistence type="predicted"/>
<gene>
    <name evidence="2" type="ORF">M409DRAFT_25512</name>
</gene>
<dbReference type="SUPFAM" id="SSF51735">
    <property type="entry name" value="NAD(P)-binding Rossmann-fold domains"/>
    <property type="match status" value="1"/>
</dbReference>
<dbReference type="PANTHER" id="PTHR43355:SF7">
    <property type="entry name" value="NAD(P)-BINDING DOMAIN-CONTAINING PROTEIN"/>
    <property type="match status" value="1"/>
</dbReference>
<dbReference type="RefSeq" id="XP_033665055.1">
    <property type="nucleotide sequence ID" value="XM_033807726.1"/>
</dbReference>
<dbReference type="OrthoDB" id="10254221at2759"/>
<evidence type="ECO:0000259" key="1">
    <source>
        <dbReference type="Pfam" id="PF13460"/>
    </source>
</evidence>
<evidence type="ECO:0000313" key="2">
    <source>
        <dbReference type="EMBL" id="KAF2164166.1"/>
    </source>
</evidence>
<dbReference type="AlphaFoldDB" id="A0A6A6CFI5"/>
<accession>A0A6A6CFI5</accession>
<name>A0A6A6CFI5_ZASCE</name>
<feature type="domain" description="NAD(P)-binding" evidence="1">
    <location>
        <begin position="7"/>
        <end position="169"/>
    </location>
</feature>
<dbReference type="Pfam" id="PF13460">
    <property type="entry name" value="NAD_binding_10"/>
    <property type="match status" value="1"/>
</dbReference>
<dbReference type="EMBL" id="ML993605">
    <property type="protein sequence ID" value="KAF2164166.1"/>
    <property type="molecule type" value="Genomic_DNA"/>
</dbReference>
<dbReference type="PANTHER" id="PTHR43355">
    <property type="entry name" value="FLAVIN REDUCTASE (NADPH)"/>
    <property type="match status" value="1"/>
</dbReference>
<dbReference type="InterPro" id="IPR051606">
    <property type="entry name" value="Polyketide_Oxido-like"/>
</dbReference>
<dbReference type="GO" id="GO:0016646">
    <property type="term" value="F:oxidoreductase activity, acting on the CH-NH group of donors, NAD or NADP as acceptor"/>
    <property type="evidence" value="ECO:0007669"/>
    <property type="project" value="TreeGrafter"/>
</dbReference>
<dbReference type="Proteomes" id="UP000799537">
    <property type="component" value="Unassembled WGS sequence"/>
</dbReference>
<evidence type="ECO:0000313" key="3">
    <source>
        <dbReference type="Proteomes" id="UP000799537"/>
    </source>
</evidence>
<dbReference type="InterPro" id="IPR036291">
    <property type="entry name" value="NAD(P)-bd_dom_sf"/>
</dbReference>
<keyword evidence="3" id="KW-1185">Reference proteome</keyword>
<sequence>MKVLQLGGNGNLGSRVIPALLAHGHRVIAYVRSPSKLRNILPAAVIERITIMQGDSLDTDAVADALRQNDCDALVNTSGTRQPRGQEQNLGKIVASVTGAAIQVGKERGRPIRAWIIGGMSSLNYPGTSYQIQDYMPAWLIDHQRGVEAAVKDLSTADVQWSLLCVAMMSPAHSEVEALVEPRKHNLLVQSWNPPAWQDHWIRYMPFLGVYLNLVPAISSYTTRLEDVADLIAEDLDKQKSEWVGEFVGFKAPKVEKSS</sequence>
<organism evidence="2 3">
    <name type="scientific">Zasmidium cellare ATCC 36951</name>
    <dbReference type="NCBI Taxonomy" id="1080233"/>
    <lineage>
        <taxon>Eukaryota</taxon>
        <taxon>Fungi</taxon>
        <taxon>Dikarya</taxon>
        <taxon>Ascomycota</taxon>
        <taxon>Pezizomycotina</taxon>
        <taxon>Dothideomycetes</taxon>
        <taxon>Dothideomycetidae</taxon>
        <taxon>Mycosphaerellales</taxon>
        <taxon>Mycosphaerellaceae</taxon>
        <taxon>Zasmidium</taxon>
    </lineage>
</organism>
<dbReference type="GeneID" id="54560998"/>
<dbReference type="Gene3D" id="3.40.50.720">
    <property type="entry name" value="NAD(P)-binding Rossmann-like Domain"/>
    <property type="match status" value="1"/>
</dbReference>
<protein>
    <recommendedName>
        <fullName evidence="1">NAD(P)-binding domain-containing protein</fullName>
    </recommendedName>
</protein>
<dbReference type="InterPro" id="IPR016040">
    <property type="entry name" value="NAD(P)-bd_dom"/>
</dbReference>